<dbReference type="InterPro" id="IPR012093">
    <property type="entry name" value="Pirin"/>
</dbReference>
<dbReference type="HOGENOM" id="CLU_1213997_0_0_6"/>
<dbReference type="AlphaFoldDB" id="A0A0A7ELK5"/>
<evidence type="ECO:0000259" key="3">
    <source>
        <dbReference type="Pfam" id="PF02678"/>
    </source>
</evidence>
<name>A0A0A7ELK5_9GAMM</name>
<dbReference type="EMBL" id="CP009889">
    <property type="protein sequence ID" value="AIY66951.1"/>
    <property type="molecule type" value="Genomic_DNA"/>
</dbReference>
<evidence type="ECO:0000313" key="5">
    <source>
        <dbReference type="Proteomes" id="UP000030341"/>
    </source>
</evidence>
<accession>A0A0A7ELK5</accession>
<dbReference type="InterPro" id="IPR011051">
    <property type="entry name" value="RmlC_Cupin_sf"/>
</dbReference>
<dbReference type="eggNOG" id="COG1741">
    <property type="taxonomic scope" value="Bacteria"/>
</dbReference>
<gene>
    <name evidence="4" type="ORF">OM33_17855</name>
</gene>
<feature type="domain" description="Pirin N-terminal" evidence="3">
    <location>
        <begin position="56"/>
        <end position="122"/>
    </location>
</feature>
<dbReference type="Pfam" id="PF02678">
    <property type="entry name" value="Pirin"/>
    <property type="match status" value="1"/>
</dbReference>
<evidence type="ECO:0000256" key="2">
    <source>
        <dbReference type="RuleBase" id="RU003457"/>
    </source>
</evidence>
<keyword evidence="5" id="KW-1185">Reference proteome</keyword>
<reference evidence="4 5" key="1">
    <citation type="submission" date="2014-11" db="EMBL/GenBank/DDBJ databases">
        <title>Complete Genome Sequence of Pseudoalteromonas sp. Strain OCN003 Isolated from Kaneohe Bay, Oahu, Hawaii.</title>
        <authorList>
            <person name="Beurmann S."/>
            <person name="Videau P."/>
            <person name="Ushijima B."/>
            <person name="Smith A.M."/>
            <person name="Aeby G.S."/>
            <person name="Callahan S.M."/>
            <person name="Belcaid M."/>
        </authorList>
    </citation>
    <scope>NUCLEOTIDE SEQUENCE [LARGE SCALE GENOMIC DNA]</scope>
    <source>
        <strain evidence="4 5">OCN003</strain>
    </source>
</reference>
<sequence length="228" mass="25293">MKVLTRDSLPLGGFAGLIEHRLVTDSRLFGNRKSMNTFEGLGQFVYLADAKFNPLGETTMHPHKEIDVITVMLDGEVTHEGSLEHGKSLKAGETQVQRAGGEGFSHNEINPNKNQNRLLQIWALPEELGRPADYKHYTHSNLGVTHIYGGEASQDLTFDSSTHMHIVKLKTGETYQTNNETMVYVYQGEMQLVDDKETILATDGTLVRASAVSITATTHSECVVITHR</sequence>
<dbReference type="OrthoDB" id="321327at2"/>
<dbReference type="Proteomes" id="UP000030341">
    <property type="component" value="Chromosome 2"/>
</dbReference>
<comment type="similarity">
    <text evidence="1 2">Belongs to the pirin family.</text>
</comment>
<protein>
    <submittedName>
        <fullName evidence="4">Pilus assembly protein</fullName>
    </submittedName>
</protein>
<dbReference type="PANTHER" id="PTHR43212:SF3">
    <property type="entry name" value="QUERCETIN 2,3-DIOXYGENASE"/>
    <property type="match status" value="1"/>
</dbReference>
<evidence type="ECO:0000313" key="4">
    <source>
        <dbReference type="EMBL" id="AIY66951.1"/>
    </source>
</evidence>
<dbReference type="RefSeq" id="WP_040135605.1">
    <property type="nucleotide sequence ID" value="NZ_CP009889.1"/>
</dbReference>
<dbReference type="PANTHER" id="PTHR43212">
    <property type="entry name" value="QUERCETIN 2,3-DIOXYGENASE"/>
    <property type="match status" value="1"/>
</dbReference>
<dbReference type="InterPro" id="IPR014710">
    <property type="entry name" value="RmlC-like_jellyroll"/>
</dbReference>
<proteinExistence type="inferred from homology"/>
<organism evidence="4 5">
    <name type="scientific">Pseudoalteromonas piratica</name>
    <dbReference type="NCBI Taxonomy" id="1348114"/>
    <lineage>
        <taxon>Bacteria</taxon>
        <taxon>Pseudomonadati</taxon>
        <taxon>Pseudomonadota</taxon>
        <taxon>Gammaproteobacteria</taxon>
        <taxon>Alteromonadales</taxon>
        <taxon>Pseudoalteromonadaceae</taxon>
        <taxon>Pseudoalteromonas</taxon>
    </lineage>
</organism>
<evidence type="ECO:0000256" key="1">
    <source>
        <dbReference type="ARBA" id="ARBA00008416"/>
    </source>
</evidence>
<dbReference type="KEGG" id="pseo:OM33_17855"/>
<dbReference type="InterPro" id="IPR003829">
    <property type="entry name" value="Pirin_N_dom"/>
</dbReference>
<dbReference type="Gene3D" id="2.60.120.10">
    <property type="entry name" value="Jelly Rolls"/>
    <property type="match status" value="1"/>
</dbReference>
<dbReference type="SUPFAM" id="SSF51182">
    <property type="entry name" value="RmlC-like cupins"/>
    <property type="match status" value="1"/>
</dbReference>